<evidence type="ECO:0000313" key="2">
    <source>
        <dbReference type="Proteomes" id="UP000187891"/>
    </source>
</evidence>
<dbReference type="AlphaFoldDB" id="A0A1R3U0Q5"/>
<sequence>MVVRQEVPHRLRRCGKLRFFRAIKSAELFNHVVSIRGISDPCANKRGIGRKSKTLRKAAMDNAVDVFVDMIIYMYDTDFPR</sequence>
<dbReference type="EMBL" id="FMUE01000015">
    <property type="protein sequence ID" value="SCX34509.1"/>
    <property type="molecule type" value="Genomic_DNA"/>
</dbReference>
<protein>
    <submittedName>
        <fullName evidence="1">Uncharacterized protein</fullName>
    </submittedName>
</protein>
<gene>
    <name evidence="1" type="ORF">DSM25559_4497</name>
</gene>
<accession>A0A1R3U0Q5</accession>
<evidence type="ECO:0000313" key="1">
    <source>
        <dbReference type="EMBL" id="SCX34509.1"/>
    </source>
</evidence>
<dbReference type="Proteomes" id="UP000187891">
    <property type="component" value="Unassembled WGS sequence"/>
</dbReference>
<organism evidence="1 2">
    <name type="scientific">Agrobacterium rosae</name>
    <dbReference type="NCBI Taxonomy" id="1972867"/>
    <lineage>
        <taxon>Bacteria</taxon>
        <taxon>Pseudomonadati</taxon>
        <taxon>Pseudomonadota</taxon>
        <taxon>Alphaproteobacteria</taxon>
        <taxon>Hyphomicrobiales</taxon>
        <taxon>Rhizobiaceae</taxon>
        <taxon>Rhizobium/Agrobacterium group</taxon>
        <taxon>Agrobacterium</taxon>
    </lineage>
</organism>
<proteinExistence type="predicted"/>
<reference evidence="2" key="1">
    <citation type="submission" date="2016-10" db="EMBL/GenBank/DDBJ databases">
        <authorList>
            <person name="Wibberg D."/>
        </authorList>
    </citation>
    <scope>NUCLEOTIDE SEQUENCE [LARGE SCALE GENOMIC DNA]</scope>
</reference>
<name>A0A1R3U0Q5_9HYPH</name>